<dbReference type="Gene3D" id="3.40.50.720">
    <property type="entry name" value="NAD(P)-binding Rossmann-like Domain"/>
    <property type="match status" value="1"/>
</dbReference>
<organism evidence="4 5">
    <name type="scientific">Sistotremastrum suecicum HHB10207 ss-3</name>
    <dbReference type="NCBI Taxonomy" id="1314776"/>
    <lineage>
        <taxon>Eukaryota</taxon>
        <taxon>Fungi</taxon>
        <taxon>Dikarya</taxon>
        <taxon>Basidiomycota</taxon>
        <taxon>Agaricomycotina</taxon>
        <taxon>Agaricomycetes</taxon>
        <taxon>Sistotremastrales</taxon>
        <taxon>Sistotremastraceae</taxon>
        <taxon>Sistotremastrum</taxon>
    </lineage>
</organism>
<evidence type="ECO:0000313" key="5">
    <source>
        <dbReference type="Proteomes" id="UP000076798"/>
    </source>
</evidence>
<dbReference type="InterPro" id="IPR051911">
    <property type="entry name" value="SDR_oxidoreductase"/>
</dbReference>
<dbReference type="PRINTS" id="PR00081">
    <property type="entry name" value="GDHRDH"/>
</dbReference>
<dbReference type="Pfam" id="PF00106">
    <property type="entry name" value="adh_short"/>
    <property type="match status" value="1"/>
</dbReference>
<accession>A0A165YK57</accession>
<dbReference type="SUPFAM" id="SSF51735">
    <property type="entry name" value="NAD(P)-binding Rossmann-fold domains"/>
    <property type="match status" value="1"/>
</dbReference>
<dbReference type="PANTHER" id="PTHR43976">
    <property type="entry name" value="SHORT CHAIN DEHYDROGENASE"/>
    <property type="match status" value="1"/>
</dbReference>
<proteinExistence type="inferred from homology"/>
<evidence type="ECO:0000256" key="1">
    <source>
        <dbReference type="ARBA" id="ARBA00006484"/>
    </source>
</evidence>
<dbReference type="PANTHER" id="PTHR43976:SF16">
    <property type="entry name" value="SHORT-CHAIN DEHYDROGENASE_REDUCTASE FAMILY PROTEIN"/>
    <property type="match status" value="1"/>
</dbReference>
<dbReference type="InterPro" id="IPR036291">
    <property type="entry name" value="NAD(P)-bd_dom_sf"/>
</dbReference>
<protein>
    <submittedName>
        <fullName evidence="4">Putative short-chain oxidoreductase</fullName>
    </submittedName>
</protein>
<evidence type="ECO:0000256" key="3">
    <source>
        <dbReference type="RuleBase" id="RU000363"/>
    </source>
</evidence>
<comment type="similarity">
    <text evidence="1 3">Belongs to the short-chain dehydrogenases/reductases (SDR) family.</text>
</comment>
<keyword evidence="5" id="KW-1185">Reference proteome</keyword>
<dbReference type="InterPro" id="IPR002347">
    <property type="entry name" value="SDR_fam"/>
</dbReference>
<evidence type="ECO:0000256" key="2">
    <source>
        <dbReference type="ARBA" id="ARBA00023002"/>
    </source>
</evidence>
<dbReference type="STRING" id="1314776.A0A165YK57"/>
<dbReference type="OrthoDB" id="1274115at2759"/>
<evidence type="ECO:0000313" key="4">
    <source>
        <dbReference type="EMBL" id="KZT33330.1"/>
    </source>
</evidence>
<dbReference type="EMBL" id="KV428248">
    <property type="protein sequence ID" value="KZT33330.1"/>
    <property type="molecule type" value="Genomic_DNA"/>
</dbReference>
<dbReference type="Proteomes" id="UP000076798">
    <property type="component" value="Unassembled WGS sequence"/>
</dbReference>
<sequence>MSSVWLITGCSSGFGHDLALCALKRGDKVIATSRGNVEERLVDLKQAGADVLALDVTADPTELECIAKQAIGIYGAVDILVNNAGYVLQGAMEENNAEDIQKQFNANFFGVINVTRAFLPHFRERKSGAIAMIGSRGGFMGFPGVGSYIATKYALAGLTECLACELRPLNIKVTCIEPGDFRTSVWKGDNSKKPARHIPDYDETAGVMAKHLTEDFHQPGDPIKGAQRIFEALKGEGFARGKTLPVRLALGDDSYGNILDWSARRMTEAKEWKEWSTGTDF</sequence>
<dbReference type="PRINTS" id="PR00080">
    <property type="entry name" value="SDRFAMILY"/>
</dbReference>
<gene>
    <name evidence="4" type="ORF">SISSUDRAFT_1037111</name>
</gene>
<reference evidence="4 5" key="1">
    <citation type="journal article" date="2016" name="Mol. Biol. Evol.">
        <title>Comparative Genomics of Early-Diverging Mushroom-Forming Fungi Provides Insights into the Origins of Lignocellulose Decay Capabilities.</title>
        <authorList>
            <person name="Nagy L.G."/>
            <person name="Riley R."/>
            <person name="Tritt A."/>
            <person name="Adam C."/>
            <person name="Daum C."/>
            <person name="Floudas D."/>
            <person name="Sun H."/>
            <person name="Yadav J.S."/>
            <person name="Pangilinan J."/>
            <person name="Larsson K.H."/>
            <person name="Matsuura K."/>
            <person name="Barry K."/>
            <person name="Labutti K."/>
            <person name="Kuo R."/>
            <person name="Ohm R.A."/>
            <person name="Bhattacharya S.S."/>
            <person name="Shirouzu T."/>
            <person name="Yoshinaga Y."/>
            <person name="Martin F.M."/>
            <person name="Grigoriev I.V."/>
            <person name="Hibbett D.S."/>
        </authorList>
    </citation>
    <scope>NUCLEOTIDE SEQUENCE [LARGE SCALE GENOMIC DNA]</scope>
    <source>
        <strain evidence="4 5">HHB10207 ss-3</strain>
    </source>
</reference>
<dbReference type="CDD" id="cd05374">
    <property type="entry name" value="17beta-HSD-like_SDR_c"/>
    <property type="match status" value="1"/>
</dbReference>
<keyword evidence="2" id="KW-0560">Oxidoreductase</keyword>
<name>A0A165YK57_9AGAM</name>
<dbReference type="GO" id="GO:0016491">
    <property type="term" value="F:oxidoreductase activity"/>
    <property type="evidence" value="ECO:0007669"/>
    <property type="project" value="UniProtKB-KW"/>
</dbReference>
<dbReference type="AlphaFoldDB" id="A0A165YK57"/>